<dbReference type="Proteomes" id="UP001231362">
    <property type="component" value="Unassembled WGS sequence"/>
</dbReference>
<keyword evidence="1" id="KW-0812">Transmembrane</keyword>
<feature type="transmembrane region" description="Helical" evidence="1">
    <location>
        <begin position="34"/>
        <end position="52"/>
    </location>
</feature>
<keyword evidence="1" id="KW-1133">Transmembrane helix</keyword>
<dbReference type="Pfam" id="PF16079">
    <property type="entry name" value="Phage_holin_5_2"/>
    <property type="match status" value="1"/>
</dbReference>
<evidence type="ECO:0000313" key="2">
    <source>
        <dbReference type="EMBL" id="MDQ0154821.1"/>
    </source>
</evidence>
<evidence type="ECO:0000313" key="3">
    <source>
        <dbReference type="Proteomes" id="UP001231362"/>
    </source>
</evidence>
<comment type="caution">
    <text evidence="2">The sequence shown here is derived from an EMBL/GenBank/DDBJ whole genome shotgun (WGS) entry which is preliminary data.</text>
</comment>
<proteinExistence type="predicted"/>
<evidence type="ECO:0008006" key="4">
    <source>
        <dbReference type="Google" id="ProtNLM"/>
    </source>
</evidence>
<keyword evidence="1" id="KW-0472">Membrane</keyword>
<dbReference type="InterPro" id="IPR032111">
    <property type="entry name" value="Clostridium_phage_holin"/>
</dbReference>
<reference evidence="2 3" key="1">
    <citation type="submission" date="2023-07" db="EMBL/GenBank/DDBJ databases">
        <title>Genomic Encyclopedia of Type Strains, Phase IV (KMG-IV): sequencing the most valuable type-strain genomes for metagenomic binning, comparative biology and taxonomic classification.</title>
        <authorList>
            <person name="Goeker M."/>
        </authorList>
    </citation>
    <scope>NUCLEOTIDE SEQUENCE [LARGE SCALE GENOMIC DNA]</scope>
    <source>
        <strain evidence="2 3">DSM 23948</strain>
    </source>
</reference>
<organism evidence="2 3">
    <name type="scientific">Anoxybacillus andreesenii</name>
    <dbReference type="NCBI Taxonomy" id="1325932"/>
    <lineage>
        <taxon>Bacteria</taxon>
        <taxon>Bacillati</taxon>
        <taxon>Bacillota</taxon>
        <taxon>Bacilli</taxon>
        <taxon>Bacillales</taxon>
        <taxon>Anoxybacillaceae</taxon>
        <taxon>Anoxybacillus</taxon>
    </lineage>
</organism>
<dbReference type="EMBL" id="JAUSTU010000004">
    <property type="protein sequence ID" value="MDQ0154821.1"/>
    <property type="molecule type" value="Genomic_DNA"/>
</dbReference>
<evidence type="ECO:0000256" key="1">
    <source>
        <dbReference type="SAM" id="Phobius"/>
    </source>
</evidence>
<protein>
    <recommendedName>
        <fullName evidence="4">Holin</fullName>
    </recommendedName>
</protein>
<feature type="transmembrane region" description="Helical" evidence="1">
    <location>
        <begin position="6"/>
        <end position="27"/>
    </location>
</feature>
<dbReference type="RefSeq" id="WP_307149412.1">
    <property type="nucleotide sequence ID" value="NZ_JAUSTU010000004.1"/>
</dbReference>
<gene>
    <name evidence="2" type="ORF">J2S07_001125</name>
</gene>
<sequence>MELLNFLNGNYYVLVPALWVIGFALKYTPRIPDWTIIWILLFLSVGTGIFTFGFSLDALTNGVIAAGIAVFGHQMMNQTFGERKTKTGRNKKV</sequence>
<accession>A0ABT9V1J0</accession>
<keyword evidence="3" id="KW-1185">Reference proteome</keyword>
<name>A0ABT9V1J0_9BACL</name>